<comment type="subcellular location">
    <subcellularLocation>
        <location evidence="2">Chromosome</location>
    </subcellularLocation>
    <subcellularLocation>
        <location evidence="1">Nucleus</location>
    </subcellularLocation>
</comment>
<dbReference type="GO" id="GO:0007130">
    <property type="term" value="P:synaptonemal complex assembly"/>
    <property type="evidence" value="ECO:0007669"/>
    <property type="project" value="TreeGrafter"/>
</dbReference>
<evidence type="ECO:0000256" key="6">
    <source>
        <dbReference type="SAM" id="Coils"/>
    </source>
</evidence>
<keyword evidence="6" id="KW-0175">Coiled coil</keyword>
<dbReference type="InterPro" id="IPR011011">
    <property type="entry name" value="Znf_FYVE_PHD"/>
</dbReference>
<dbReference type="Gene3D" id="3.30.900.10">
    <property type="entry name" value="HORMA domain"/>
    <property type="match status" value="1"/>
</dbReference>
<protein>
    <recommendedName>
        <fullName evidence="8">HORMA domain-containing protein</fullName>
    </recommendedName>
</protein>
<dbReference type="AlphaFoldDB" id="A0A165TFW5"/>
<proteinExistence type="predicted"/>
<keyword evidence="4" id="KW-0539">Nucleus</keyword>
<dbReference type="InterPro" id="IPR051294">
    <property type="entry name" value="HORMA_MeioticProgression"/>
</dbReference>
<evidence type="ECO:0000256" key="3">
    <source>
        <dbReference type="ARBA" id="ARBA00022454"/>
    </source>
</evidence>
<evidence type="ECO:0000256" key="2">
    <source>
        <dbReference type="ARBA" id="ARBA00004286"/>
    </source>
</evidence>
<evidence type="ECO:0000313" key="9">
    <source>
        <dbReference type="EMBL" id="KZT26606.1"/>
    </source>
</evidence>
<evidence type="ECO:0000259" key="8">
    <source>
        <dbReference type="PROSITE" id="PS50815"/>
    </source>
</evidence>
<keyword evidence="5" id="KW-0469">Meiosis</keyword>
<keyword evidence="10" id="KW-1185">Reference proteome</keyword>
<feature type="coiled-coil region" evidence="6">
    <location>
        <begin position="222"/>
        <end position="249"/>
    </location>
</feature>
<accession>A0A165TFW5</accession>
<dbReference type="Pfam" id="PF02301">
    <property type="entry name" value="HORMA"/>
    <property type="match status" value="1"/>
</dbReference>
<keyword evidence="3" id="KW-0158">Chromosome</keyword>
<evidence type="ECO:0000256" key="4">
    <source>
        <dbReference type="ARBA" id="ARBA00023242"/>
    </source>
</evidence>
<dbReference type="InterPro" id="IPR036570">
    <property type="entry name" value="HORMA_dom_sf"/>
</dbReference>
<dbReference type="PANTHER" id="PTHR48225">
    <property type="entry name" value="HORMA DOMAIN-CONTAINING PROTEIN 1"/>
    <property type="match status" value="1"/>
</dbReference>
<evidence type="ECO:0000256" key="5">
    <source>
        <dbReference type="ARBA" id="ARBA00023254"/>
    </source>
</evidence>
<organism evidence="9 10">
    <name type="scientific">Neolentinus lepideus HHB14362 ss-1</name>
    <dbReference type="NCBI Taxonomy" id="1314782"/>
    <lineage>
        <taxon>Eukaryota</taxon>
        <taxon>Fungi</taxon>
        <taxon>Dikarya</taxon>
        <taxon>Basidiomycota</taxon>
        <taxon>Agaricomycotina</taxon>
        <taxon>Agaricomycetes</taxon>
        <taxon>Gloeophyllales</taxon>
        <taxon>Gloeophyllaceae</taxon>
        <taxon>Neolentinus</taxon>
    </lineage>
</organism>
<dbReference type="InterPro" id="IPR013083">
    <property type="entry name" value="Znf_RING/FYVE/PHD"/>
</dbReference>
<evidence type="ECO:0000256" key="7">
    <source>
        <dbReference type="SAM" id="MobiDB-lite"/>
    </source>
</evidence>
<evidence type="ECO:0000256" key="1">
    <source>
        <dbReference type="ARBA" id="ARBA00004123"/>
    </source>
</evidence>
<dbReference type="Proteomes" id="UP000076761">
    <property type="component" value="Unassembled WGS sequence"/>
</dbReference>
<reference evidence="9 10" key="1">
    <citation type="journal article" date="2016" name="Mol. Biol. Evol.">
        <title>Comparative Genomics of Early-Diverging Mushroom-Forming Fungi Provides Insights into the Origins of Lignocellulose Decay Capabilities.</title>
        <authorList>
            <person name="Nagy L.G."/>
            <person name="Riley R."/>
            <person name="Tritt A."/>
            <person name="Adam C."/>
            <person name="Daum C."/>
            <person name="Floudas D."/>
            <person name="Sun H."/>
            <person name="Yadav J.S."/>
            <person name="Pangilinan J."/>
            <person name="Larsson K.H."/>
            <person name="Matsuura K."/>
            <person name="Barry K."/>
            <person name="Labutti K."/>
            <person name="Kuo R."/>
            <person name="Ohm R.A."/>
            <person name="Bhattacharya S.S."/>
            <person name="Shirouzu T."/>
            <person name="Yoshinaga Y."/>
            <person name="Martin F.M."/>
            <person name="Grigoriev I.V."/>
            <person name="Hibbett D.S."/>
        </authorList>
    </citation>
    <scope>NUCLEOTIDE SEQUENCE [LARGE SCALE GENOMIC DNA]</scope>
    <source>
        <strain evidence="9 10">HHB14362 ss-1</strain>
    </source>
</reference>
<feature type="region of interest" description="Disordered" evidence="7">
    <location>
        <begin position="661"/>
        <end position="690"/>
    </location>
</feature>
<dbReference type="InterPro" id="IPR003511">
    <property type="entry name" value="HORMA_dom"/>
</dbReference>
<dbReference type="STRING" id="1314782.A0A165TFW5"/>
<dbReference type="EMBL" id="KV425566">
    <property type="protein sequence ID" value="KZT26606.1"/>
    <property type="molecule type" value="Genomic_DNA"/>
</dbReference>
<dbReference type="SUPFAM" id="SSF57903">
    <property type="entry name" value="FYVE/PHD zinc finger"/>
    <property type="match status" value="1"/>
</dbReference>
<dbReference type="GO" id="GO:0051598">
    <property type="term" value="P:meiotic recombination checkpoint signaling"/>
    <property type="evidence" value="ECO:0007669"/>
    <property type="project" value="TreeGrafter"/>
</dbReference>
<sequence>MTVTRGFTEEADKLLDFLESGIFDALQKQYLRSFIFAVYLDSQDPNNIVEAYTFNFNYYTPPGSSAAIPIMSLGDDLMKLSLDQDRCKDADPVAEAIKQGKAPTLGEMLVKNLIQATTQMDALPRRRYATFKLFYHDHTPDDYEPPHFRAGDVEKDRWYFATHDKHETPEKCSVGRLETGWHGVDVRIASVSAYLPSMEDNNAAFAGTCGPLAKGAPTLTPAEEAATRAQEIELQAKDAEKRCVIWDAEDGLTDMDADGEDDPDHYIEGKATSEAAEPLGVRNATGDIVPITKDTAKSRSEHANKGGCRANLNEDGPIFPLSYTQRPCEEQAMEAEDNTCSRFPSLPPSDLTEDEDVIMPASESQVDTLMLMENLAAGKSAMTEELGDSEMLDIETQVIPQCSYTEDTIESFEDKTLAVSPGRVSVDSKVADGVLDKGLDCECGVQTDDDQCWCDSCGRWYHVWYVPPYRYHSSKDKRLPEKFLCFDCRVRADQNWDLIVVHDLYPSMIAKFKDLALFRRVIKLAEVHDPESLSEFHKIIEIEAAVAGQLFKRLEVEGFIEEVSSETDDVGLLDARGRAAKKKAKGKQPKRKNLQKKSYRFVRASKRGTAYQDYFNPDPDVEKRILGLSELVRNGRVPLYMHALPDVHVSSQTQAETQAIANQPVQTPQDSDLKRKSSSSDDQASPNKKVKISVVAGIDLGD</sequence>
<name>A0A165TFW5_9AGAM</name>
<dbReference type="SUPFAM" id="SSF56019">
    <property type="entry name" value="The spindle assembly checkpoint protein mad2"/>
    <property type="match status" value="1"/>
</dbReference>
<feature type="domain" description="HORMA" evidence="8">
    <location>
        <begin position="1"/>
        <end position="188"/>
    </location>
</feature>
<dbReference type="PROSITE" id="PS50815">
    <property type="entry name" value="HORMA"/>
    <property type="match status" value="1"/>
</dbReference>
<dbReference type="OrthoDB" id="1928087at2759"/>
<evidence type="ECO:0000313" key="10">
    <source>
        <dbReference type="Proteomes" id="UP000076761"/>
    </source>
</evidence>
<dbReference type="InParanoid" id="A0A165TFW5"/>
<dbReference type="GO" id="GO:0005634">
    <property type="term" value="C:nucleus"/>
    <property type="evidence" value="ECO:0007669"/>
    <property type="project" value="UniProtKB-SubCell"/>
</dbReference>
<dbReference type="PANTHER" id="PTHR48225:SF7">
    <property type="entry name" value="MEIOSIS-SPECIFIC PROTEIN HOP1"/>
    <property type="match status" value="1"/>
</dbReference>
<dbReference type="GO" id="GO:0005694">
    <property type="term" value="C:chromosome"/>
    <property type="evidence" value="ECO:0007669"/>
    <property type="project" value="UniProtKB-SubCell"/>
</dbReference>
<dbReference type="Gene3D" id="3.30.40.10">
    <property type="entry name" value="Zinc/RING finger domain, C3HC4 (zinc finger)"/>
    <property type="match status" value="1"/>
</dbReference>
<gene>
    <name evidence="9" type="ORF">NEOLEDRAFT_1062776</name>
</gene>